<name>A0ACB8NSG0_CITSI</name>
<evidence type="ECO:0000313" key="1">
    <source>
        <dbReference type="EMBL" id="KAH9801108.1"/>
    </source>
</evidence>
<comment type="caution">
    <text evidence="1">The sequence shown here is derived from an EMBL/GenBank/DDBJ whole genome shotgun (WGS) entry which is preliminary data.</text>
</comment>
<dbReference type="EMBL" id="CM039170">
    <property type="protein sequence ID" value="KAH9801108.1"/>
    <property type="molecule type" value="Genomic_DNA"/>
</dbReference>
<proteinExistence type="predicted"/>
<organism evidence="1 2">
    <name type="scientific">Citrus sinensis</name>
    <name type="common">Sweet orange</name>
    <name type="synonym">Citrus aurantium var. sinensis</name>
    <dbReference type="NCBI Taxonomy" id="2711"/>
    <lineage>
        <taxon>Eukaryota</taxon>
        <taxon>Viridiplantae</taxon>
        <taxon>Streptophyta</taxon>
        <taxon>Embryophyta</taxon>
        <taxon>Tracheophyta</taxon>
        <taxon>Spermatophyta</taxon>
        <taxon>Magnoliopsida</taxon>
        <taxon>eudicotyledons</taxon>
        <taxon>Gunneridae</taxon>
        <taxon>Pentapetalae</taxon>
        <taxon>rosids</taxon>
        <taxon>malvids</taxon>
        <taxon>Sapindales</taxon>
        <taxon>Rutaceae</taxon>
        <taxon>Aurantioideae</taxon>
        <taxon>Citrus</taxon>
    </lineage>
</organism>
<keyword evidence="2" id="KW-1185">Reference proteome</keyword>
<protein>
    <submittedName>
        <fullName evidence="1">Nudix hydrolase 8</fullName>
    </submittedName>
</protein>
<reference evidence="2" key="1">
    <citation type="journal article" date="2023" name="Hortic. Res.">
        <title>A chromosome-level phased genome enabling allele-level studies in sweet orange: a case study on citrus Huanglongbing tolerance.</title>
        <authorList>
            <person name="Wu B."/>
            <person name="Yu Q."/>
            <person name="Deng Z."/>
            <person name="Duan Y."/>
            <person name="Luo F."/>
            <person name="Gmitter F. Jr."/>
        </authorList>
    </citation>
    <scope>NUCLEOTIDE SEQUENCE [LARGE SCALE GENOMIC DNA]</scope>
    <source>
        <strain evidence="2">cv. Valencia</strain>
    </source>
</reference>
<dbReference type="Proteomes" id="UP000829398">
    <property type="component" value="Chromosome 1"/>
</dbReference>
<sequence length="343" mass="37609">MSMCNAIAFVQMAKSLIFNFLLLLVLQDAIPSNIDLLFLQTMHLIAGFIHTHTLNYASRGALWCSATTKMMAAALLNGSRCSSGFRCQNFAKEPTTSLPKTRPFPMPLKAFSSKGSSTSTSAKLKSSLMPSLFGGGSVIKKKEINVLSPDITAPIFVPEFLDPFDDEYDGVIINPENLPSSANAFVSALRASLSNWKLKGKKGVWLKILSKQADLVPIAIQEGFSYHHAEPGYVMLTYWIPVEPCMLPGSPSHQIGVGGFVMNDKREVLVVKEKCPRSCSGMWKIPTGYVNKSEDLFSGAVREVKEETGVDTIFPEMVAFRHVHLVAFEKSDLLCVHAEATVL</sequence>
<keyword evidence="1" id="KW-0378">Hydrolase</keyword>
<accession>A0ACB8NSG0</accession>
<evidence type="ECO:0000313" key="2">
    <source>
        <dbReference type="Proteomes" id="UP000829398"/>
    </source>
</evidence>
<gene>
    <name evidence="1" type="ORF">KPL71_000901</name>
</gene>